<organism evidence="8 9">
    <name type="scientific">Fukomys damarensis</name>
    <name type="common">Damaraland mole rat</name>
    <name type="synonym">Cryptomys damarensis</name>
    <dbReference type="NCBI Taxonomy" id="885580"/>
    <lineage>
        <taxon>Eukaryota</taxon>
        <taxon>Metazoa</taxon>
        <taxon>Chordata</taxon>
        <taxon>Craniata</taxon>
        <taxon>Vertebrata</taxon>
        <taxon>Euteleostomi</taxon>
        <taxon>Mammalia</taxon>
        <taxon>Eutheria</taxon>
        <taxon>Euarchontoglires</taxon>
        <taxon>Glires</taxon>
        <taxon>Rodentia</taxon>
        <taxon>Hystricomorpha</taxon>
        <taxon>Bathyergidae</taxon>
        <taxon>Fukomys</taxon>
    </lineage>
</organism>
<dbReference type="EMBL" id="KN123543">
    <property type="protein sequence ID" value="KFO24624.1"/>
    <property type="molecule type" value="Genomic_DNA"/>
</dbReference>
<dbReference type="FunFam" id="6.10.250.3260:FF:000001">
    <property type="entry name" value="60S ribosomal protein L21"/>
    <property type="match status" value="1"/>
</dbReference>
<dbReference type="SUPFAM" id="SSF50104">
    <property type="entry name" value="Translation proteins SH3-like domain"/>
    <property type="match status" value="1"/>
</dbReference>
<gene>
    <name evidence="8" type="ORF">H920_14110</name>
</gene>
<accession>A0A091CXU5</accession>
<keyword evidence="3 8" id="KW-0689">Ribosomal protein</keyword>
<evidence type="ECO:0000256" key="1">
    <source>
        <dbReference type="ARBA" id="ARBA00008427"/>
    </source>
</evidence>
<dbReference type="InterPro" id="IPR036948">
    <property type="entry name" value="Ribosomal_eL21_sf"/>
</dbReference>
<reference evidence="8 9" key="1">
    <citation type="submission" date="2013-11" db="EMBL/GenBank/DDBJ databases">
        <title>The Damaraland mole rat (Fukomys damarensis) genome and evolution of African mole rats.</title>
        <authorList>
            <person name="Gladyshev V.N."/>
            <person name="Fang X."/>
        </authorList>
    </citation>
    <scope>NUCLEOTIDE SEQUENCE [LARGE SCALE GENOMIC DNA]</scope>
    <source>
        <tissue evidence="8">Liver</tissue>
    </source>
</reference>
<dbReference type="PANTHER" id="PTHR20981">
    <property type="entry name" value="60S RIBOSOMAL PROTEIN L21"/>
    <property type="match status" value="1"/>
</dbReference>
<sequence length="122" mass="14019">MIHMKGMGTVQKEMPHKCYHGKTGRIYNVIQHVVGAVAKIKMKGKIFAKRMNVQIEHIKHSKSRDNFLKHIKERDLKKKGSKEKGVQVQLKHLPVQPGEAHFVRKTGKESELLEPAPYKFIA</sequence>
<keyword evidence="4" id="KW-0687">Ribonucleoprotein</keyword>
<dbReference type="GO" id="GO:0006412">
    <property type="term" value="P:translation"/>
    <property type="evidence" value="ECO:0007669"/>
    <property type="project" value="InterPro"/>
</dbReference>
<dbReference type="AlphaFoldDB" id="A0A091CXU5"/>
<dbReference type="GO" id="GO:0003735">
    <property type="term" value="F:structural constituent of ribosome"/>
    <property type="evidence" value="ECO:0007669"/>
    <property type="project" value="InterPro"/>
</dbReference>
<keyword evidence="9" id="KW-1185">Reference proteome</keyword>
<dbReference type="Proteomes" id="UP000028990">
    <property type="component" value="Unassembled WGS sequence"/>
</dbReference>
<dbReference type="Gene3D" id="6.10.250.3260">
    <property type="match status" value="1"/>
</dbReference>
<protein>
    <recommendedName>
        <fullName evidence="6">Large ribosomal subunit protein eL21</fullName>
    </recommendedName>
    <alternativeName>
        <fullName evidence="7">60S ribosomal protein L21</fullName>
    </alternativeName>
</protein>
<evidence type="ECO:0000313" key="8">
    <source>
        <dbReference type="EMBL" id="KFO24624.1"/>
    </source>
</evidence>
<evidence type="ECO:0000256" key="7">
    <source>
        <dbReference type="ARBA" id="ARBA00035327"/>
    </source>
</evidence>
<evidence type="ECO:0000256" key="2">
    <source>
        <dbReference type="ARBA" id="ARBA00011133"/>
    </source>
</evidence>
<comment type="subunit">
    <text evidence="2">Component of the large ribosomal subunit.</text>
</comment>
<evidence type="ECO:0000313" key="9">
    <source>
        <dbReference type="Proteomes" id="UP000028990"/>
    </source>
</evidence>
<comment type="similarity">
    <text evidence="1">Belongs to the eukaryotic ribosomal protein eL21 family.</text>
</comment>
<proteinExistence type="inferred from homology"/>
<evidence type="ECO:0000256" key="4">
    <source>
        <dbReference type="ARBA" id="ARBA00023274"/>
    </source>
</evidence>
<name>A0A091CXU5_FUKDA</name>
<evidence type="ECO:0000256" key="3">
    <source>
        <dbReference type="ARBA" id="ARBA00022980"/>
    </source>
</evidence>
<evidence type="ECO:0000256" key="5">
    <source>
        <dbReference type="ARBA" id="ARBA00034092"/>
    </source>
</evidence>
<evidence type="ECO:0000256" key="6">
    <source>
        <dbReference type="ARBA" id="ARBA00035219"/>
    </source>
</evidence>
<dbReference type="Pfam" id="PF01157">
    <property type="entry name" value="Ribosomal_L21e"/>
    <property type="match status" value="1"/>
</dbReference>
<dbReference type="InterPro" id="IPR001147">
    <property type="entry name" value="Ribosomal_eL21"/>
</dbReference>
<dbReference type="GO" id="GO:0022625">
    <property type="term" value="C:cytosolic large ribosomal subunit"/>
    <property type="evidence" value="ECO:0007669"/>
    <property type="project" value="UniProtKB-ARBA"/>
</dbReference>
<dbReference type="Gene3D" id="2.30.30.70">
    <property type="entry name" value="Ribosomal protein L21"/>
    <property type="match status" value="1"/>
</dbReference>
<dbReference type="FunFam" id="2.30.30.70:FF:000001">
    <property type="entry name" value="60S ribosomal protein L21"/>
    <property type="match status" value="1"/>
</dbReference>
<comment type="function">
    <text evidence="5">Component of the large ribosomal subunit. The ribosome is a large ribonucleoprotein complex responsible for the synthesis of proteins in the cell.</text>
</comment>
<dbReference type="InterPro" id="IPR008991">
    <property type="entry name" value="Translation_prot_SH3-like_sf"/>
</dbReference>